<accession>B9DX44</accession>
<dbReference type="SUPFAM" id="SSF55331">
    <property type="entry name" value="Tautomerase/MIF"/>
    <property type="match status" value="1"/>
</dbReference>
<evidence type="ECO:0000313" key="2">
    <source>
        <dbReference type="Proteomes" id="UP000007969"/>
    </source>
</evidence>
<protein>
    <submittedName>
        <fullName evidence="1">Uncharacterized protein</fullName>
    </submittedName>
</protein>
<reference evidence="2" key="1">
    <citation type="submission" date="2005-09" db="EMBL/GenBank/DDBJ databases">
        <title>Complete genome sequence of Clostridium kluyveri and comparative genomics of Clostridia species.</title>
        <authorList>
            <person name="Inui M."/>
            <person name="Nonaka H."/>
            <person name="Shinoda Y."/>
            <person name="Ikenaga Y."/>
            <person name="Abe M."/>
            <person name="Naito K."/>
            <person name="Vertes A.A."/>
            <person name="Yukawa H."/>
        </authorList>
    </citation>
    <scope>NUCLEOTIDE SEQUENCE [LARGE SCALE GENOMIC DNA]</scope>
    <source>
        <strain evidence="2">NBRC 12016</strain>
    </source>
</reference>
<dbReference type="InterPro" id="IPR014347">
    <property type="entry name" value="Tautomerase/MIF_sf"/>
</dbReference>
<dbReference type="Proteomes" id="UP000007969">
    <property type="component" value="Chromosome"/>
</dbReference>
<dbReference type="AlphaFoldDB" id="B9DX44"/>
<dbReference type="KEGG" id="ckr:CKR_3236"/>
<proteinExistence type="predicted"/>
<evidence type="ECO:0000313" key="1">
    <source>
        <dbReference type="EMBL" id="BAH08287.1"/>
    </source>
</evidence>
<sequence>MKCFLFYRTFNCCFHISIKNKYGWHSSHFVPYGDKVAFLFIKLFMERMMFMLNLWFKSNYCYQEELNIMPNDIEITIFETPSHNWGIRGLPGNELSLDYNIKI</sequence>
<dbReference type="HOGENOM" id="CLU_2258850_0_0_9"/>
<dbReference type="Gene3D" id="3.30.429.10">
    <property type="entry name" value="Macrophage Migration Inhibitory Factor"/>
    <property type="match status" value="1"/>
</dbReference>
<gene>
    <name evidence="1" type="ordered locus">CKR_3236</name>
</gene>
<organism evidence="1 2">
    <name type="scientific">Clostridium kluyveri (strain NBRC 12016)</name>
    <dbReference type="NCBI Taxonomy" id="583346"/>
    <lineage>
        <taxon>Bacteria</taxon>
        <taxon>Bacillati</taxon>
        <taxon>Bacillota</taxon>
        <taxon>Clostridia</taxon>
        <taxon>Eubacteriales</taxon>
        <taxon>Clostridiaceae</taxon>
        <taxon>Clostridium</taxon>
    </lineage>
</organism>
<dbReference type="EMBL" id="AP009049">
    <property type="protein sequence ID" value="BAH08287.1"/>
    <property type="molecule type" value="Genomic_DNA"/>
</dbReference>
<name>B9DX44_CLOK1</name>